<evidence type="ECO:0000313" key="4">
    <source>
        <dbReference type="Proteomes" id="UP001378960"/>
    </source>
</evidence>
<gene>
    <name evidence="3" type="ORF">DAPK24_032200</name>
</gene>
<dbReference type="Gene3D" id="3.10.129.10">
    <property type="entry name" value="Hotdog Thioesterase"/>
    <property type="match status" value="1"/>
</dbReference>
<dbReference type="InterPro" id="IPR029069">
    <property type="entry name" value="HotDog_dom_sf"/>
</dbReference>
<evidence type="ECO:0000313" key="3">
    <source>
        <dbReference type="EMBL" id="GMM46645.1"/>
    </source>
</evidence>
<dbReference type="Proteomes" id="UP001378960">
    <property type="component" value="Unassembled WGS sequence"/>
</dbReference>
<keyword evidence="2" id="KW-0472">Membrane</keyword>
<comment type="caution">
    <text evidence="3">The sequence shown here is derived from an EMBL/GenBank/DDBJ whole genome shotgun (WGS) entry which is preliminary data.</text>
</comment>
<dbReference type="SUPFAM" id="SSF54637">
    <property type="entry name" value="Thioesterase/thiol ester dehydrase-isomerase"/>
    <property type="match status" value="1"/>
</dbReference>
<dbReference type="CDD" id="cd03440">
    <property type="entry name" value="hot_dog"/>
    <property type="match status" value="1"/>
</dbReference>
<feature type="region of interest" description="Disordered" evidence="1">
    <location>
        <begin position="241"/>
        <end position="260"/>
    </location>
</feature>
<reference evidence="3 4" key="1">
    <citation type="journal article" date="2023" name="Elife">
        <title>Identification of key yeast species and microbe-microbe interactions impacting larval growth of Drosophila in the wild.</title>
        <authorList>
            <person name="Mure A."/>
            <person name="Sugiura Y."/>
            <person name="Maeda R."/>
            <person name="Honda K."/>
            <person name="Sakurai N."/>
            <person name="Takahashi Y."/>
            <person name="Watada M."/>
            <person name="Katoh T."/>
            <person name="Gotoh A."/>
            <person name="Gotoh Y."/>
            <person name="Taniguchi I."/>
            <person name="Nakamura K."/>
            <person name="Hayashi T."/>
            <person name="Katayama T."/>
            <person name="Uemura T."/>
            <person name="Hattori Y."/>
        </authorList>
    </citation>
    <scope>NUCLEOTIDE SEQUENCE [LARGE SCALE GENOMIC DNA]</scope>
    <source>
        <strain evidence="3 4">PK-24</strain>
    </source>
</reference>
<sequence length="260" mass="29393">MFKLIHRRLYSTIKYPPPPSHYETKPAKKYWKKITFLAFVSGAVITYNYPIYTIVEKSIPLPKDEEETTKYNENLESKLNSFPLVNHYRNDKSFIESRGWHHLETATAGLEGFHGTLLTPGGIAIPPLAFHSENGDDIVFVHVGRRLSGYPFIVHGGILGSIIDETQKANIIKEFPYLTPDTIHTKSLNIKYKFPTFVNQFIVIRSSVNKSDPNSKTYTTKADISTICGTLLMEATSTLSADDPLSYESSPASSSKWLKW</sequence>
<dbReference type="EMBL" id="BTGB01000004">
    <property type="protein sequence ID" value="GMM46645.1"/>
    <property type="molecule type" value="Genomic_DNA"/>
</dbReference>
<dbReference type="PANTHER" id="PTHR47260">
    <property type="entry name" value="UPF0644 PROTEIN PB2B4.06"/>
    <property type="match status" value="1"/>
</dbReference>
<dbReference type="InterPro" id="IPR052061">
    <property type="entry name" value="PTE-AB_protein"/>
</dbReference>
<evidence type="ECO:0000256" key="1">
    <source>
        <dbReference type="SAM" id="MobiDB-lite"/>
    </source>
</evidence>
<keyword evidence="2" id="KW-0812">Transmembrane</keyword>
<feature type="compositionally biased region" description="Low complexity" evidence="1">
    <location>
        <begin position="246"/>
        <end position="260"/>
    </location>
</feature>
<dbReference type="AlphaFoldDB" id="A0AAV5R584"/>
<keyword evidence="2" id="KW-1133">Transmembrane helix</keyword>
<evidence type="ECO:0000256" key="2">
    <source>
        <dbReference type="SAM" id="Phobius"/>
    </source>
</evidence>
<feature type="transmembrane region" description="Helical" evidence="2">
    <location>
        <begin position="34"/>
        <end position="52"/>
    </location>
</feature>
<organism evidence="3 4">
    <name type="scientific">Pichia kluyveri</name>
    <name type="common">Yeast</name>
    <dbReference type="NCBI Taxonomy" id="36015"/>
    <lineage>
        <taxon>Eukaryota</taxon>
        <taxon>Fungi</taxon>
        <taxon>Dikarya</taxon>
        <taxon>Ascomycota</taxon>
        <taxon>Saccharomycotina</taxon>
        <taxon>Pichiomycetes</taxon>
        <taxon>Pichiales</taxon>
        <taxon>Pichiaceae</taxon>
        <taxon>Pichia</taxon>
    </lineage>
</organism>
<dbReference type="PANTHER" id="PTHR47260:SF1">
    <property type="entry name" value="UPF0644 PROTEIN PB2B4.06"/>
    <property type="match status" value="1"/>
</dbReference>
<proteinExistence type="predicted"/>
<protein>
    <submittedName>
        <fullName evidence="3">Fmp10 protein</fullName>
    </submittedName>
</protein>
<accession>A0AAV5R584</accession>
<keyword evidence="4" id="KW-1185">Reference proteome</keyword>
<name>A0AAV5R584_PICKL</name>